<evidence type="ECO:0000256" key="1">
    <source>
        <dbReference type="SAM" id="MobiDB-lite"/>
    </source>
</evidence>
<accession>A0ABD2N2D6</accession>
<gene>
    <name evidence="2" type="ORF">HHI36_014047</name>
</gene>
<organism evidence="2 3">
    <name type="scientific">Cryptolaemus montrouzieri</name>
    <dbReference type="NCBI Taxonomy" id="559131"/>
    <lineage>
        <taxon>Eukaryota</taxon>
        <taxon>Metazoa</taxon>
        <taxon>Ecdysozoa</taxon>
        <taxon>Arthropoda</taxon>
        <taxon>Hexapoda</taxon>
        <taxon>Insecta</taxon>
        <taxon>Pterygota</taxon>
        <taxon>Neoptera</taxon>
        <taxon>Endopterygota</taxon>
        <taxon>Coleoptera</taxon>
        <taxon>Polyphaga</taxon>
        <taxon>Cucujiformia</taxon>
        <taxon>Coccinelloidea</taxon>
        <taxon>Coccinellidae</taxon>
        <taxon>Scymninae</taxon>
        <taxon>Scymnini</taxon>
        <taxon>Cryptolaemus</taxon>
    </lineage>
</organism>
<feature type="region of interest" description="Disordered" evidence="1">
    <location>
        <begin position="44"/>
        <end position="73"/>
    </location>
</feature>
<name>A0ABD2N2D6_9CUCU</name>
<keyword evidence="3" id="KW-1185">Reference proteome</keyword>
<feature type="compositionally biased region" description="Basic and acidic residues" evidence="1">
    <location>
        <begin position="44"/>
        <end position="59"/>
    </location>
</feature>
<protein>
    <submittedName>
        <fullName evidence="2">Uncharacterized protein</fullName>
    </submittedName>
</protein>
<dbReference type="EMBL" id="JABFTP020000062">
    <property type="protein sequence ID" value="KAL3272577.1"/>
    <property type="molecule type" value="Genomic_DNA"/>
</dbReference>
<sequence length="152" mass="17674">MESLRSSENTWDAIECGIGDSILRMTVWTTREESLDWDRYSESHCEDDKRQIDIEESNRDTGGPNGTKEKPDRGFLVSREATKLEFSPIDIKRTIFSNFRLLQTTGVCMNDENCLTKVEFQQPYRAKLELQDYLEKYSCKCHQRPGSSMKSN</sequence>
<dbReference type="Proteomes" id="UP001516400">
    <property type="component" value="Unassembled WGS sequence"/>
</dbReference>
<comment type="caution">
    <text evidence="2">The sequence shown here is derived from an EMBL/GenBank/DDBJ whole genome shotgun (WGS) entry which is preliminary data.</text>
</comment>
<evidence type="ECO:0000313" key="3">
    <source>
        <dbReference type="Proteomes" id="UP001516400"/>
    </source>
</evidence>
<evidence type="ECO:0000313" key="2">
    <source>
        <dbReference type="EMBL" id="KAL3272577.1"/>
    </source>
</evidence>
<dbReference type="AlphaFoldDB" id="A0ABD2N2D6"/>
<proteinExistence type="predicted"/>
<reference evidence="2 3" key="1">
    <citation type="journal article" date="2021" name="BMC Biol.">
        <title>Horizontally acquired antibacterial genes associated with adaptive radiation of ladybird beetles.</title>
        <authorList>
            <person name="Li H.S."/>
            <person name="Tang X.F."/>
            <person name="Huang Y.H."/>
            <person name="Xu Z.Y."/>
            <person name="Chen M.L."/>
            <person name="Du X.Y."/>
            <person name="Qiu B.Y."/>
            <person name="Chen P.T."/>
            <person name="Zhang W."/>
            <person name="Slipinski A."/>
            <person name="Escalona H.E."/>
            <person name="Waterhouse R.M."/>
            <person name="Zwick A."/>
            <person name="Pang H."/>
        </authorList>
    </citation>
    <scope>NUCLEOTIDE SEQUENCE [LARGE SCALE GENOMIC DNA]</scope>
    <source>
        <strain evidence="2">SYSU2018</strain>
    </source>
</reference>